<accession>A0AAW1IBX0</accession>
<organism evidence="2 3">
    <name type="scientific">Popillia japonica</name>
    <name type="common">Japanese beetle</name>
    <dbReference type="NCBI Taxonomy" id="7064"/>
    <lineage>
        <taxon>Eukaryota</taxon>
        <taxon>Metazoa</taxon>
        <taxon>Ecdysozoa</taxon>
        <taxon>Arthropoda</taxon>
        <taxon>Hexapoda</taxon>
        <taxon>Insecta</taxon>
        <taxon>Pterygota</taxon>
        <taxon>Neoptera</taxon>
        <taxon>Endopterygota</taxon>
        <taxon>Coleoptera</taxon>
        <taxon>Polyphaga</taxon>
        <taxon>Scarabaeiformia</taxon>
        <taxon>Scarabaeidae</taxon>
        <taxon>Rutelinae</taxon>
        <taxon>Popillia</taxon>
    </lineage>
</organism>
<comment type="caution">
    <text evidence="2">The sequence shown here is derived from an EMBL/GenBank/DDBJ whole genome shotgun (WGS) entry which is preliminary data.</text>
</comment>
<evidence type="ECO:0000256" key="1">
    <source>
        <dbReference type="SAM" id="MobiDB-lite"/>
    </source>
</evidence>
<reference evidence="2 3" key="1">
    <citation type="journal article" date="2024" name="BMC Genomics">
        <title>De novo assembly and annotation of Popillia japonica's genome with initial clues to its potential as an invasive pest.</title>
        <authorList>
            <person name="Cucini C."/>
            <person name="Boschi S."/>
            <person name="Funari R."/>
            <person name="Cardaioli E."/>
            <person name="Iannotti N."/>
            <person name="Marturano G."/>
            <person name="Paoli F."/>
            <person name="Bruttini M."/>
            <person name="Carapelli A."/>
            <person name="Frati F."/>
            <person name="Nardi F."/>
        </authorList>
    </citation>
    <scope>NUCLEOTIDE SEQUENCE [LARGE SCALE GENOMIC DNA]</scope>
    <source>
        <strain evidence="2">DMR45628</strain>
    </source>
</reference>
<protein>
    <submittedName>
        <fullName evidence="2">Uncharacterized protein</fullName>
    </submittedName>
</protein>
<feature type="region of interest" description="Disordered" evidence="1">
    <location>
        <begin position="59"/>
        <end position="88"/>
    </location>
</feature>
<dbReference type="AlphaFoldDB" id="A0AAW1IBX0"/>
<gene>
    <name evidence="2" type="ORF">QE152_g36986</name>
</gene>
<dbReference type="EMBL" id="JASPKY010000686">
    <property type="protein sequence ID" value="KAK9686741.1"/>
    <property type="molecule type" value="Genomic_DNA"/>
</dbReference>
<name>A0AAW1IBX0_POPJA</name>
<evidence type="ECO:0000313" key="2">
    <source>
        <dbReference type="EMBL" id="KAK9686741.1"/>
    </source>
</evidence>
<evidence type="ECO:0000313" key="3">
    <source>
        <dbReference type="Proteomes" id="UP001458880"/>
    </source>
</evidence>
<keyword evidence="3" id="KW-1185">Reference proteome</keyword>
<proteinExistence type="predicted"/>
<sequence>MESYRVLNHEIRKKMVIVIQMTLKNHKENQDPDEIREIIKEAPDFEEWDKVNIDDWLRQQIKDDNQEGGEEEEDGEDTEVEDDVPTHDEAFTCLEKAMKWLERQAESDTIQLLSLKRLRDLAAKKRVSSLKLG</sequence>
<dbReference type="Proteomes" id="UP001458880">
    <property type="component" value="Unassembled WGS sequence"/>
</dbReference>
<feature type="compositionally biased region" description="Acidic residues" evidence="1">
    <location>
        <begin position="66"/>
        <end position="83"/>
    </location>
</feature>